<dbReference type="AlphaFoldDB" id="A0AAW2VGC3"/>
<proteinExistence type="predicted"/>
<name>A0AAW2VGC3_9LAMI</name>
<accession>A0AAW2VGC3</accession>
<comment type="caution">
    <text evidence="1">The sequence shown here is derived from an EMBL/GenBank/DDBJ whole genome shotgun (WGS) entry which is preliminary data.</text>
</comment>
<protein>
    <submittedName>
        <fullName evidence="1">Uncharacterized protein</fullName>
    </submittedName>
</protein>
<dbReference type="EMBL" id="JACGWN010000010">
    <property type="protein sequence ID" value="KAL0427320.1"/>
    <property type="molecule type" value="Genomic_DNA"/>
</dbReference>
<reference evidence="1" key="1">
    <citation type="submission" date="2020-06" db="EMBL/GenBank/DDBJ databases">
        <authorList>
            <person name="Li T."/>
            <person name="Hu X."/>
            <person name="Zhang T."/>
            <person name="Song X."/>
            <person name="Zhang H."/>
            <person name="Dai N."/>
            <person name="Sheng W."/>
            <person name="Hou X."/>
            <person name="Wei L."/>
        </authorList>
    </citation>
    <scope>NUCLEOTIDE SEQUENCE</scope>
    <source>
        <strain evidence="1">KEN1</strain>
        <tissue evidence="1">Leaf</tissue>
    </source>
</reference>
<organism evidence="1">
    <name type="scientific">Sesamum latifolium</name>
    <dbReference type="NCBI Taxonomy" id="2727402"/>
    <lineage>
        <taxon>Eukaryota</taxon>
        <taxon>Viridiplantae</taxon>
        <taxon>Streptophyta</taxon>
        <taxon>Embryophyta</taxon>
        <taxon>Tracheophyta</taxon>
        <taxon>Spermatophyta</taxon>
        <taxon>Magnoliopsida</taxon>
        <taxon>eudicotyledons</taxon>
        <taxon>Gunneridae</taxon>
        <taxon>Pentapetalae</taxon>
        <taxon>asterids</taxon>
        <taxon>lamiids</taxon>
        <taxon>Lamiales</taxon>
        <taxon>Pedaliaceae</taxon>
        <taxon>Sesamum</taxon>
    </lineage>
</organism>
<gene>
    <name evidence="1" type="ORF">Slati_2906800</name>
</gene>
<reference evidence="1" key="2">
    <citation type="journal article" date="2024" name="Plant">
        <title>Genomic evolution and insights into agronomic trait innovations of Sesamum species.</title>
        <authorList>
            <person name="Miao H."/>
            <person name="Wang L."/>
            <person name="Qu L."/>
            <person name="Liu H."/>
            <person name="Sun Y."/>
            <person name="Le M."/>
            <person name="Wang Q."/>
            <person name="Wei S."/>
            <person name="Zheng Y."/>
            <person name="Lin W."/>
            <person name="Duan Y."/>
            <person name="Cao H."/>
            <person name="Xiong S."/>
            <person name="Wang X."/>
            <person name="Wei L."/>
            <person name="Li C."/>
            <person name="Ma Q."/>
            <person name="Ju M."/>
            <person name="Zhao R."/>
            <person name="Li G."/>
            <person name="Mu C."/>
            <person name="Tian Q."/>
            <person name="Mei H."/>
            <person name="Zhang T."/>
            <person name="Gao T."/>
            <person name="Zhang H."/>
        </authorList>
    </citation>
    <scope>NUCLEOTIDE SEQUENCE</scope>
    <source>
        <strain evidence="1">KEN1</strain>
    </source>
</reference>
<evidence type="ECO:0000313" key="1">
    <source>
        <dbReference type="EMBL" id="KAL0427320.1"/>
    </source>
</evidence>
<sequence>MSGDILNFGSSLSLTEEENEGVVLDIGLCRQGGLRTEWVLVGRLLSRRAWNFEALRQAYKGSDCSES</sequence>